<organism evidence="2 3">
    <name type="scientific">Blastomyces percursus</name>
    <dbReference type="NCBI Taxonomy" id="1658174"/>
    <lineage>
        <taxon>Eukaryota</taxon>
        <taxon>Fungi</taxon>
        <taxon>Dikarya</taxon>
        <taxon>Ascomycota</taxon>
        <taxon>Pezizomycotina</taxon>
        <taxon>Eurotiomycetes</taxon>
        <taxon>Eurotiomycetidae</taxon>
        <taxon>Onygenales</taxon>
        <taxon>Ajellomycetaceae</taxon>
        <taxon>Blastomyces</taxon>
    </lineage>
</organism>
<proteinExistence type="predicted"/>
<feature type="compositionally biased region" description="Polar residues" evidence="1">
    <location>
        <begin position="30"/>
        <end position="46"/>
    </location>
</feature>
<sequence>MKSKHAQDRGSSQVFPSPRPPRRRRRRRNQPQSASTHSTEISSDQHNTNDRTDSISMPHHLQIANHHLPPHVYNVLLQRKRIVTEELNLLNQYLEMLQPPHSPNEMDWEPIPPTRKYCLPQQPHPQQQPLEVSLLNLPGANRLEQTSV</sequence>
<accession>A0A1J9RA57</accession>
<feature type="compositionally biased region" description="Basic residues" evidence="1">
    <location>
        <begin position="20"/>
        <end position="29"/>
    </location>
</feature>
<reference evidence="2 3" key="1">
    <citation type="submission" date="2015-08" db="EMBL/GenBank/DDBJ databases">
        <title>Emmonsia species relationships and genome sequence.</title>
        <authorList>
            <person name="Cuomo C.A."/>
            <person name="Schwartz I.S."/>
            <person name="Kenyon C."/>
            <person name="De Hoog G.S."/>
            <person name="Govender N.P."/>
            <person name="Botha A."/>
            <person name="Moreno L."/>
            <person name="De Vries M."/>
            <person name="Munoz J.F."/>
            <person name="Stielow J.B."/>
        </authorList>
    </citation>
    <scope>NUCLEOTIDE SEQUENCE [LARGE SCALE GENOMIC DNA]</scope>
    <source>
        <strain evidence="2 3">EI222</strain>
    </source>
</reference>
<evidence type="ECO:0000313" key="2">
    <source>
        <dbReference type="EMBL" id="OJD24876.1"/>
    </source>
</evidence>
<feature type="region of interest" description="Disordered" evidence="1">
    <location>
        <begin position="1"/>
        <end position="63"/>
    </location>
</feature>
<dbReference type="EMBL" id="LGTZ01000473">
    <property type="protein sequence ID" value="OJD24876.1"/>
    <property type="molecule type" value="Genomic_DNA"/>
</dbReference>
<gene>
    <name evidence="2" type="ORF">ACJ73_03759</name>
</gene>
<protein>
    <submittedName>
        <fullName evidence="2">Uncharacterized protein</fullName>
    </submittedName>
</protein>
<evidence type="ECO:0000256" key="1">
    <source>
        <dbReference type="SAM" id="MobiDB-lite"/>
    </source>
</evidence>
<comment type="caution">
    <text evidence="2">The sequence shown here is derived from an EMBL/GenBank/DDBJ whole genome shotgun (WGS) entry which is preliminary data.</text>
</comment>
<keyword evidence="3" id="KW-1185">Reference proteome</keyword>
<evidence type="ECO:0000313" key="3">
    <source>
        <dbReference type="Proteomes" id="UP000242791"/>
    </source>
</evidence>
<dbReference type="AlphaFoldDB" id="A0A1J9RA57"/>
<dbReference type="Proteomes" id="UP000242791">
    <property type="component" value="Unassembled WGS sequence"/>
</dbReference>
<name>A0A1J9RA57_9EURO</name>
<dbReference type="VEuPathDB" id="FungiDB:ACJ73_03759"/>
<dbReference type="OrthoDB" id="4184307at2759"/>